<dbReference type="Gene3D" id="1.10.510.10">
    <property type="entry name" value="Transferase(Phosphotransferase) domain 1"/>
    <property type="match status" value="1"/>
</dbReference>
<dbReference type="Gramene" id="MELO3C017651.2.1">
    <property type="protein sequence ID" value="MELO3C017651.2.1"/>
    <property type="gene ID" value="MELO3C017651.2"/>
</dbReference>
<reference evidence="5" key="2">
    <citation type="submission" date="2025-04" db="UniProtKB">
        <authorList>
            <consortium name="RefSeq"/>
        </authorList>
    </citation>
    <scope>IDENTIFICATION</scope>
</reference>
<dbReference type="InterPro" id="IPR000719">
    <property type="entry name" value="Prot_kinase_dom"/>
</dbReference>
<keyword evidence="1" id="KW-0812">Transmembrane</keyword>
<proteinExistence type="predicted"/>
<keyword evidence="1" id="KW-0472">Membrane</keyword>
<dbReference type="GeneID" id="103494468"/>
<dbReference type="InterPro" id="IPR001245">
    <property type="entry name" value="Ser-Thr/Tyr_kinase_cat_dom"/>
</dbReference>
<dbReference type="KEGG" id="cmo:103494468"/>
<dbReference type="GO" id="GO:0005524">
    <property type="term" value="F:ATP binding"/>
    <property type="evidence" value="ECO:0007669"/>
    <property type="project" value="InterPro"/>
</dbReference>
<dbReference type="OrthoDB" id="4062651at2759"/>
<dbReference type="Proteomes" id="UP001652600">
    <property type="component" value="Chromosome 7"/>
</dbReference>
<dbReference type="PROSITE" id="PS50011">
    <property type="entry name" value="PROTEIN_KINASE_DOM"/>
    <property type="match status" value="1"/>
</dbReference>
<evidence type="ECO:0000256" key="1">
    <source>
        <dbReference type="SAM" id="Phobius"/>
    </source>
</evidence>
<dbReference type="SMR" id="A0A1S3BXA5"/>
<dbReference type="PANTHER" id="PTHR48008:SF13">
    <property type="entry name" value="PROTEIN KINASE SUPERFAMILY PROTEIN"/>
    <property type="match status" value="1"/>
</dbReference>
<dbReference type="GO" id="GO:0004672">
    <property type="term" value="F:protein kinase activity"/>
    <property type="evidence" value="ECO:0007669"/>
    <property type="project" value="InterPro"/>
</dbReference>
<evidence type="ECO:0000313" key="5">
    <source>
        <dbReference type="RefSeq" id="XP_008453881.1"/>
    </source>
</evidence>
<dbReference type="InParanoid" id="A0A1S3BXA5"/>
<organism evidence="4 5">
    <name type="scientific">Cucumis melo</name>
    <name type="common">Muskmelon</name>
    <dbReference type="NCBI Taxonomy" id="3656"/>
    <lineage>
        <taxon>Eukaryota</taxon>
        <taxon>Viridiplantae</taxon>
        <taxon>Streptophyta</taxon>
        <taxon>Embryophyta</taxon>
        <taxon>Tracheophyta</taxon>
        <taxon>Spermatophyta</taxon>
        <taxon>Magnoliopsida</taxon>
        <taxon>eudicotyledons</taxon>
        <taxon>Gunneridae</taxon>
        <taxon>Pentapetalae</taxon>
        <taxon>rosids</taxon>
        <taxon>fabids</taxon>
        <taxon>Cucurbitales</taxon>
        <taxon>Cucurbitaceae</taxon>
        <taxon>Benincaseae</taxon>
        <taxon>Cucumis</taxon>
    </lineage>
</organism>
<dbReference type="InterPro" id="IPR052451">
    <property type="entry name" value="Ser/Thr_kinase-like"/>
</dbReference>
<evidence type="ECO:0000259" key="2">
    <source>
        <dbReference type="PROSITE" id="PS50011"/>
    </source>
</evidence>
<dbReference type="SUPFAM" id="SSF56112">
    <property type="entry name" value="Protein kinase-like (PK-like)"/>
    <property type="match status" value="1"/>
</dbReference>
<name>A0A1S3BXA5_CUCME</name>
<protein>
    <submittedName>
        <fullName evidence="5">Kinase-like protein TMKL1</fullName>
    </submittedName>
</protein>
<sequence>MTQMVNLAIGVILVAVLVVLLLVFLNRRGKGKDNDEYNDIERKQEREKGEEEREELVRFQGGQDLTIVDILEAPGEVIGKANHGTLYKAYLQGSNAVRLLRFLRPVCTAGLEDFVSEIEFLGSIRHPNLVPLLGFYSGPRAEKLLIHPFYRRGNLAQFIRDGNGDSHRWGVINKISVGIAKGLDHLHTGLQKPTIHGNLQSKNVLLDRNYEPYVSDFGLHLLLNSSSAQEVVEASAANGYKAPELIKMKDATEETDIYSYGVILLELLSGKEPINEKPTVPDEDFYLPNFMRNAVLGHRIADLFHPEILLYSNIDGNHVTEEKILKFFQLAMACCSPSPALRPSMKQVLRKLNEIGT</sequence>
<dbReference type="EnsemblPlants" id="MELO3C017651.2.1">
    <property type="protein sequence ID" value="MELO3C017651.2.1"/>
    <property type="gene ID" value="MELO3C017651.2"/>
</dbReference>
<reference evidence="3" key="1">
    <citation type="submission" date="2023-03" db="UniProtKB">
        <authorList>
            <consortium name="EnsemblPlants"/>
        </authorList>
    </citation>
    <scope>IDENTIFICATION</scope>
</reference>
<feature type="domain" description="Protein kinase" evidence="2">
    <location>
        <begin position="72"/>
        <end position="357"/>
    </location>
</feature>
<accession>A0A1S3BXA5</accession>
<evidence type="ECO:0000313" key="4">
    <source>
        <dbReference type="Proteomes" id="UP001652600"/>
    </source>
</evidence>
<gene>
    <name evidence="5" type="primary">LOC103494468</name>
    <name evidence="3" type="synonym">103494468</name>
</gene>
<dbReference type="InterPro" id="IPR011009">
    <property type="entry name" value="Kinase-like_dom_sf"/>
</dbReference>
<dbReference type="Gene3D" id="3.30.200.20">
    <property type="entry name" value="Phosphorylase Kinase, domain 1"/>
    <property type="match status" value="1"/>
</dbReference>
<dbReference type="RefSeq" id="XP_008453881.1">
    <property type="nucleotide sequence ID" value="XM_008455659.2"/>
</dbReference>
<feature type="transmembrane region" description="Helical" evidence="1">
    <location>
        <begin position="6"/>
        <end position="25"/>
    </location>
</feature>
<keyword evidence="4" id="KW-1185">Reference proteome</keyword>
<evidence type="ECO:0000313" key="3">
    <source>
        <dbReference type="EnsemblPlants" id="MELO3C017651.2.1"/>
    </source>
</evidence>
<dbReference type="AlphaFoldDB" id="A0A1S3BXA5"/>
<dbReference type="Pfam" id="PF07714">
    <property type="entry name" value="PK_Tyr_Ser-Thr"/>
    <property type="match status" value="1"/>
</dbReference>
<dbReference type="eggNOG" id="KOG1187">
    <property type="taxonomic scope" value="Eukaryota"/>
</dbReference>
<keyword evidence="1" id="KW-1133">Transmembrane helix</keyword>
<dbReference type="PANTHER" id="PTHR48008">
    <property type="entry name" value="LEUCINE-RICH REPEAT RECEPTOR-LIKE PROTEIN KINASE IMK3-RELATED"/>
    <property type="match status" value="1"/>
</dbReference>